<dbReference type="Pfam" id="PF05116">
    <property type="entry name" value="S6PP"/>
    <property type="match status" value="1"/>
</dbReference>
<dbReference type="EMBL" id="JAJNNZ010000008">
    <property type="protein sequence ID" value="MCJ2377483.1"/>
    <property type="molecule type" value="Genomic_DNA"/>
</dbReference>
<dbReference type="SUPFAM" id="SSF56784">
    <property type="entry name" value="HAD-like"/>
    <property type="match status" value="1"/>
</dbReference>
<dbReference type="PANTHER" id="PTHR46521:SF4">
    <property type="entry name" value="SUCROSE-PHOSPHATASE 2-RELATED"/>
    <property type="match status" value="1"/>
</dbReference>
<dbReference type="AlphaFoldDB" id="A0A9X1WE19"/>
<sequence length="244" mass="27231">MIKMLVCDFDGTLDGGPSAGVEQFSSYIQEQTGVSFVIATGRTLPSIKQGLSANSYPTPRSIISDVGTQIHHDNDLIKDDKWQEKLQAKWNKSSVQEALQSIDFLGDCNAQHQGDYKLTFEGKLNHQQYVAIAHQLQQYAIEVDLTYSHDWFLDITPKGINKASAIHYLMRKHRLSVEEVCVAGDSANDTSMLTISGVNSILVANHYQEVAHLTKLDHVYTSKATHAQGVLEGLKYWQSVHLDK</sequence>
<dbReference type="Proteomes" id="UP001139488">
    <property type="component" value="Unassembled WGS sequence"/>
</dbReference>
<dbReference type="Gene3D" id="3.40.50.1000">
    <property type="entry name" value="HAD superfamily/HAD-like"/>
    <property type="match status" value="1"/>
</dbReference>
<dbReference type="InterPro" id="IPR051518">
    <property type="entry name" value="Sucrose_Phosphatase"/>
</dbReference>
<keyword evidence="4" id="KW-1185">Reference proteome</keyword>
<organism evidence="3 4">
    <name type="scientific">Vibrio gelatinilyticus</name>
    <dbReference type="NCBI Taxonomy" id="2893468"/>
    <lineage>
        <taxon>Bacteria</taxon>
        <taxon>Pseudomonadati</taxon>
        <taxon>Pseudomonadota</taxon>
        <taxon>Gammaproteobacteria</taxon>
        <taxon>Vibrionales</taxon>
        <taxon>Vibrionaceae</taxon>
        <taxon>Vibrio</taxon>
    </lineage>
</organism>
<dbReference type="InterPro" id="IPR036412">
    <property type="entry name" value="HAD-like_sf"/>
</dbReference>
<dbReference type="SFLD" id="SFLDG01140">
    <property type="entry name" value="C2.B:_Phosphomannomutase_and_P"/>
    <property type="match status" value="1"/>
</dbReference>
<evidence type="ECO:0000313" key="3">
    <source>
        <dbReference type="EMBL" id="MCJ2377483.1"/>
    </source>
</evidence>
<name>A0A9X1WE19_9VIBR</name>
<protein>
    <submittedName>
        <fullName evidence="3">HAD family hydrolase</fullName>
    </submittedName>
</protein>
<dbReference type="GO" id="GO:0016791">
    <property type="term" value="F:phosphatase activity"/>
    <property type="evidence" value="ECO:0007669"/>
    <property type="project" value="UniProtKB-ARBA"/>
</dbReference>
<dbReference type="SFLD" id="SFLDS00003">
    <property type="entry name" value="Haloacid_Dehalogenase"/>
    <property type="match status" value="1"/>
</dbReference>
<evidence type="ECO:0000259" key="2">
    <source>
        <dbReference type="Pfam" id="PF05116"/>
    </source>
</evidence>
<comment type="caution">
    <text evidence="3">The sequence shown here is derived from an EMBL/GenBank/DDBJ whole genome shotgun (WGS) entry which is preliminary data.</text>
</comment>
<dbReference type="PANTHER" id="PTHR46521">
    <property type="entry name" value="SUCROSE-PHOSPHATASE 2-RELATED"/>
    <property type="match status" value="1"/>
</dbReference>
<dbReference type="GO" id="GO:0000287">
    <property type="term" value="F:magnesium ion binding"/>
    <property type="evidence" value="ECO:0007669"/>
    <property type="project" value="UniProtKB-ARBA"/>
</dbReference>
<evidence type="ECO:0000256" key="1">
    <source>
        <dbReference type="ARBA" id="ARBA00022801"/>
    </source>
</evidence>
<reference evidence="3" key="1">
    <citation type="submission" date="2021-11" db="EMBL/GenBank/DDBJ databases">
        <title>Vibrio ZSDE26 sp. nov. and Vibrio ZSDZ34 sp. nov., isolated from coastal seawater in Qingdao.</title>
        <authorList>
            <person name="Zhang P."/>
        </authorList>
    </citation>
    <scope>NUCLEOTIDE SEQUENCE</scope>
    <source>
        <strain evidence="3">ZSDZ34</strain>
    </source>
</reference>
<evidence type="ECO:0000313" key="4">
    <source>
        <dbReference type="Proteomes" id="UP001139488"/>
    </source>
</evidence>
<feature type="domain" description="Sucrose phosphatase-like" evidence="2">
    <location>
        <begin position="3"/>
        <end position="238"/>
    </location>
</feature>
<dbReference type="InterPro" id="IPR006380">
    <property type="entry name" value="SPP-like_dom"/>
</dbReference>
<dbReference type="SFLD" id="SFLDG01141">
    <property type="entry name" value="C2.B.1:_Sucrose_Phosphatase_Li"/>
    <property type="match status" value="1"/>
</dbReference>
<dbReference type="InterPro" id="IPR023214">
    <property type="entry name" value="HAD_sf"/>
</dbReference>
<accession>A0A9X1WE19</accession>
<keyword evidence="1 3" id="KW-0378">Hydrolase</keyword>
<proteinExistence type="predicted"/>
<dbReference type="RefSeq" id="WP_244357479.1">
    <property type="nucleotide sequence ID" value="NZ_JAJNNZ010000008.1"/>
</dbReference>
<dbReference type="InterPro" id="IPR006379">
    <property type="entry name" value="HAD-SF_hydro_IIB"/>
</dbReference>
<gene>
    <name evidence="3" type="ORF">LNL84_11635</name>
</gene>
<dbReference type="NCBIfam" id="TIGR01484">
    <property type="entry name" value="HAD-SF-IIB"/>
    <property type="match status" value="1"/>
</dbReference>
<dbReference type="Gene3D" id="3.90.1070.10">
    <property type="match status" value="1"/>
</dbReference>